<dbReference type="PIRSF" id="PIRSF000447">
    <property type="entry name" value="KAS_II"/>
    <property type="match status" value="1"/>
</dbReference>
<dbReference type="NCBIfam" id="NF005589">
    <property type="entry name" value="PRK07314.1"/>
    <property type="match status" value="1"/>
</dbReference>
<keyword evidence="5 11" id="KW-0444">Lipid biosynthesis</keyword>
<evidence type="ECO:0000313" key="17">
    <source>
        <dbReference type="Proteomes" id="UP000317716"/>
    </source>
</evidence>
<gene>
    <name evidence="16" type="primary">fabF</name>
    <name evidence="16" type="ORF">E6K72_08310</name>
</gene>
<feature type="domain" description="Ketosynthase family 3 (KS3)" evidence="15">
    <location>
        <begin position="5"/>
        <end position="413"/>
    </location>
</feature>
<dbReference type="EMBL" id="VBOS01000295">
    <property type="protein sequence ID" value="TMQ53572.1"/>
    <property type="molecule type" value="Genomic_DNA"/>
</dbReference>
<dbReference type="PANTHER" id="PTHR11712">
    <property type="entry name" value="POLYKETIDE SYNTHASE-RELATED"/>
    <property type="match status" value="1"/>
</dbReference>
<dbReference type="SMART" id="SM00825">
    <property type="entry name" value="PKS_KS"/>
    <property type="match status" value="1"/>
</dbReference>
<dbReference type="InterPro" id="IPR000794">
    <property type="entry name" value="Beta-ketoacyl_synthase"/>
</dbReference>
<evidence type="ECO:0000256" key="1">
    <source>
        <dbReference type="ARBA" id="ARBA00005194"/>
    </source>
</evidence>
<dbReference type="GO" id="GO:0005829">
    <property type="term" value="C:cytosol"/>
    <property type="evidence" value="ECO:0007669"/>
    <property type="project" value="TreeGrafter"/>
</dbReference>
<accession>A0A538SQB9</accession>
<evidence type="ECO:0000256" key="6">
    <source>
        <dbReference type="ARBA" id="ARBA00022679"/>
    </source>
</evidence>
<dbReference type="Pfam" id="PF00109">
    <property type="entry name" value="ketoacyl-synt"/>
    <property type="match status" value="1"/>
</dbReference>
<evidence type="ECO:0000256" key="13">
    <source>
        <dbReference type="RuleBase" id="RU003694"/>
    </source>
</evidence>
<evidence type="ECO:0000256" key="4">
    <source>
        <dbReference type="ARBA" id="ARBA00014657"/>
    </source>
</evidence>
<dbReference type="EC" id="2.3.1.179" evidence="3 11"/>
<dbReference type="PROSITE" id="PS00606">
    <property type="entry name" value="KS3_1"/>
    <property type="match status" value="1"/>
</dbReference>
<dbReference type="PROSITE" id="PS52004">
    <property type="entry name" value="KS3_2"/>
    <property type="match status" value="1"/>
</dbReference>
<feature type="compositionally biased region" description="Basic and acidic residues" evidence="14">
    <location>
        <begin position="214"/>
        <end position="228"/>
    </location>
</feature>
<dbReference type="FunFam" id="3.40.47.10:FF:000009">
    <property type="entry name" value="3-oxoacyl-[acyl-carrier-protein] synthase 2"/>
    <property type="match status" value="1"/>
</dbReference>
<dbReference type="InterPro" id="IPR020841">
    <property type="entry name" value="PKS_Beta-ketoAc_synthase_dom"/>
</dbReference>
<feature type="active site" description="For beta-ketoacyl synthase activity" evidence="12">
    <location>
        <position position="166"/>
    </location>
</feature>
<comment type="caution">
    <text evidence="16">The sequence shown here is derived from an EMBL/GenBank/DDBJ whole genome shotgun (WGS) entry which is preliminary data.</text>
</comment>
<organism evidence="16 17">
    <name type="scientific">Eiseniibacteriota bacterium</name>
    <dbReference type="NCBI Taxonomy" id="2212470"/>
    <lineage>
        <taxon>Bacteria</taxon>
        <taxon>Candidatus Eiseniibacteriota</taxon>
    </lineage>
</organism>
<dbReference type="SUPFAM" id="SSF53901">
    <property type="entry name" value="Thiolase-like"/>
    <property type="match status" value="2"/>
</dbReference>
<sequence length="415" mass="43567">MLKNGNRVLVTGSGVISPIGNDTELFWKNLTAGVSGAAPITRFDATGLETHFACEVKGFTTEGIIDRKDAKRMDRFVQYAVAASHEAIRKAGLDLDTENLERVGVILGSGIGGMETFEAQHRTMLERGPGRVSPFFIPMMISDMAAGQVSIQFGLKGPNFCTVSACASGAHAIGEALRLLRAGDADVILAGGTEATITPMALSGFGNARTLSTRNDDPQRASRPFDQDRDGFVIGEGAGVVVLETEDHARRRGAPLLCELNGYGASADAFHMTAPSTDGDGAARAMRRALEDASLAADDVQYINAHGTSTPTGDPIEVAAVKRVFGEHARKLMMSSTKSMTGHLLGAAGGLEAVVTALILARGIVPPTINLDKKDPQCDLDFVPNQARTQSVKAALSNSFGFGGHNVTLALTAVS</sequence>
<dbReference type="InterPro" id="IPR017568">
    <property type="entry name" value="3-oxoacyl-ACP_synth-2"/>
</dbReference>
<dbReference type="Proteomes" id="UP000317716">
    <property type="component" value="Unassembled WGS sequence"/>
</dbReference>
<dbReference type="InterPro" id="IPR014031">
    <property type="entry name" value="Ketoacyl_synth_C"/>
</dbReference>
<evidence type="ECO:0000256" key="5">
    <source>
        <dbReference type="ARBA" id="ARBA00022516"/>
    </source>
</evidence>
<evidence type="ECO:0000259" key="15">
    <source>
        <dbReference type="PROSITE" id="PS52004"/>
    </source>
</evidence>
<protein>
    <recommendedName>
        <fullName evidence="4 11">3-oxoacyl-[acyl-carrier-protein] synthase 2</fullName>
        <ecNumber evidence="3 11">2.3.1.179</ecNumber>
    </recommendedName>
</protein>
<evidence type="ECO:0000256" key="12">
    <source>
        <dbReference type="PIRSR" id="PIRSR000447-1"/>
    </source>
</evidence>
<keyword evidence="10 11" id="KW-0012">Acyltransferase</keyword>
<dbReference type="CDD" id="cd00834">
    <property type="entry name" value="KAS_I_II"/>
    <property type="match status" value="1"/>
</dbReference>
<comment type="similarity">
    <text evidence="2 11 13">Belongs to the thiolase-like superfamily. Beta-ketoacyl-ACP synthases family.</text>
</comment>
<comment type="function">
    <text evidence="11">Involved in the type II fatty acid elongation cycle. Catalyzes the elongation of a wide range of acyl-ACP by the addition of two carbons from malonyl-ACP to an acyl acceptor. Can efficiently catalyze the conversion of palmitoleoyl-ACP (cis-hexadec-9-enoyl-ACP) to cis-vaccenoyl-ACP (cis-octadec-11-enoyl-ACP), an essential step in the thermal regulation of fatty acid composition.</text>
</comment>
<evidence type="ECO:0000256" key="7">
    <source>
        <dbReference type="ARBA" id="ARBA00022832"/>
    </source>
</evidence>
<dbReference type="UniPathway" id="UPA00094"/>
<dbReference type="Pfam" id="PF02801">
    <property type="entry name" value="Ketoacyl-synt_C"/>
    <property type="match status" value="1"/>
</dbReference>
<evidence type="ECO:0000256" key="8">
    <source>
        <dbReference type="ARBA" id="ARBA00023098"/>
    </source>
</evidence>
<keyword evidence="6 11" id="KW-0808">Transferase</keyword>
<dbReference type="GO" id="GO:0004315">
    <property type="term" value="F:3-oxoacyl-[acyl-carrier-protein] synthase activity"/>
    <property type="evidence" value="ECO:0007669"/>
    <property type="project" value="UniProtKB-UniRule"/>
</dbReference>
<keyword evidence="7" id="KW-0276">Fatty acid metabolism</keyword>
<evidence type="ECO:0000256" key="3">
    <source>
        <dbReference type="ARBA" id="ARBA00012356"/>
    </source>
</evidence>
<evidence type="ECO:0000256" key="10">
    <source>
        <dbReference type="ARBA" id="ARBA00023315"/>
    </source>
</evidence>
<evidence type="ECO:0000256" key="2">
    <source>
        <dbReference type="ARBA" id="ARBA00008467"/>
    </source>
</evidence>
<evidence type="ECO:0000313" key="16">
    <source>
        <dbReference type="EMBL" id="TMQ53572.1"/>
    </source>
</evidence>
<dbReference type="InterPro" id="IPR014030">
    <property type="entry name" value="Ketoacyl_synth_N"/>
</dbReference>
<reference evidence="16 17" key="1">
    <citation type="journal article" date="2019" name="Nat. Microbiol.">
        <title>Mediterranean grassland soil C-N compound turnover is dependent on rainfall and depth, and is mediated by genomically divergent microorganisms.</title>
        <authorList>
            <person name="Diamond S."/>
            <person name="Andeer P.F."/>
            <person name="Li Z."/>
            <person name="Crits-Christoph A."/>
            <person name="Burstein D."/>
            <person name="Anantharaman K."/>
            <person name="Lane K.R."/>
            <person name="Thomas B.C."/>
            <person name="Pan C."/>
            <person name="Northen T.R."/>
            <person name="Banfield J.F."/>
        </authorList>
    </citation>
    <scope>NUCLEOTIDE SEQUENCE [LARGE SCALE GENOMIC DNA]</scope>
    <source>
        <strain evidence="16">WS_2</strain>
    </source>
</reference>
<dbReference type="AlphaFoldDB" id="A0A538SQB9"/>
<comment type="pathway">
    <text evidence="1 11">Lipid metabolism; fatty acid biosynthesis.</text>
</comment>
<dbReference type="PANTHER" id="PTHR11712:SF336">
    <property type="entry name" value="3-OXOACYL-[ACYL-CARRIER-PROTEIN] SYNTHASE, MITOCHONDRIAL"/>
    <property type="match status" value="1"/>
</dbReference>
<evidence type="ECO:0000256" key="14">
    <source>
        <dbReference type="SAM" id="MobiDB-lite"/>
    </source>
</evidence>
<comment type="catalytic activity">
    <reaction evidence="11">
        <text>a fatty acyl-[ACP] + malonyl-[ACP] + H(+) = a 3-oxoacyl-[ACP] + holo-[ACP] + CO2</text>
        <dbReference type="Rhea" id="RHEA:22836"/>
        <dbReference type="Rhea" id="RHEA-COMP:9623"/>
        <dbReference type="Rhea" id="RHEA-COMP:9685"/>
        <dbReference type="Rhea" id="RHEA-COMP:9916"/>
        <dbReference type="Rhea" id="RHEA-COMP:14125"/>
        <dbReference type="ChEBI" id="CHEBI:15378"/>
        <dbReference type="ChEBI" id="CHEBI:16526"/>
        <dbReference type="ChEBI" id="CHEBI:64479"/>
        <dbReference type="ChEBI" id="CHEBI:78449"/>
        <dbReference type="ChEBI" id="CHEBI:78776"/>
        <dbReference type="ChEBI" id="CHEBI:138651"/>
    </reaction>
</comment>
<keyword evidence="9 11" id="KW-0275">Fatty acid biosynthesis</keyword>
<evidence type="ECO:0000256" key="9">
    <source>
        <dbReference type="ARBA" id="ARBA00023160"/>
    </source>
</evidence>
<keyword evidence="8" id="KW-0443">Lipid metabolism</keyword>
<feature type="region of interest" description="Disordered" evidence="14">
    <location>
        <begin position="208"/>
        <end position="228"/>
    </location>
</feature>
<name>A0A538SQB9_UNCEI</name>
<proteinExistence type="inferred from homology"/>
<dbReference type="NCBIfam" id="TIGR03150">
    <property type="entry name" value="fabF"/>
    <property type="match status" value="1"/>
</dbReference>
<comment type="catalytic activity">
    <reaction evidence="11">
        <text>(9Z)-hexadecenoyl-[ACP] + malonyl-[ACP] + H(+) = 3-oxo-(11Z)-octadecenoyl-[ACP] + holo-[ACP] + CO2</text>
        <dbReference type="Rhea" id="RHEA:55040"/>
        <dbReference type="Rhea" id="RHEA-COMP:9623"/>
        <dbReference type="Rhea" id="RHEA-COMP:9685"/>
        <dbReference type="Rhea" id="RHEA-COMP:10800"/>
        <dbReference type="Rhea" id="RHEA-COMP:14074"/>
        <dbReference type="ChEBI" id="CHEBI:15378"/>
        <dbReference type="ChEBI" id="CHEBI:16526"/>
        <dbReference type="ChEBI" id="CHEBI:64479"/>
        <dbReference type="ChEBI" id="CHEBI:78449"/>
        <dbReference type="ChEBI" id="CHEBI:83989"/>
        <dbReference type="ChEBI" id="CHEBI:138538"/>
        <dbReference type="EC" id="2.3.1.179"/>
    </reaction>
</comment>
<dbReference type="InterPro" id="IPR018201">
    <property type="entry name" value="Ketoacyl_synth_AS"/>
</dbReference>
<evidence type="ECO:0000256" key="11">
    <source>
        <dbReference type="PIRNR" id="PIRNR000447"/>
    </source>
</evidence>
<dbReference type="NCBIfam" id="NF004970">
    <property type="entry name" value="PRK06333.1"/>
    <property type="match status" value="1"/>
</dbReference>
<dbReference type="InterPro" id="IPR016039">
    <property type="entry name" value="Thiolase-like"/>
</dbReference>
<dbReference type="GO" id="GO:0006633">
    <property type="term" value="P:fatty acid biosynthetic process"/>
    <property type="evidence" value="ECO:0007669"/>
    <property type="project" value="UniProtKB-UniRule"/>
</dbReference>
<dbReference type="Gene3D" id="3.40.47.10">
    <property type="match status" value="2"/>
</dbReference>